<dbReference type="SUPFAM" id="SSF48179">
    <property type="entry name" value="6-phosphogluconate dehydrogenase C-terminal domain-like"/>
    <property type="match status" value="1"/>
</dbReference>
<dbReference type="PANTHER" id="PTHR43060">
    <property type="entry name" value="3-HYDROXYISOBUTYRATE DEHYDROGENASE-LIKE 1, MITOCHONDRIAL-RELATED"/>
    <property type="match status" value="1"/>
</dbReference>
<feature type="active site" evidence="3">
    <location>
        <position position="174"/>
    </location>
</feature>
<evidence type="ECO:0000259" key="5">
    <source>
        <dbReference type="Pfam" id="PF14833"/>
    </source>
</evidence>
<dbReference type="GO" id="GO:0051287">
    <property type="term" value="F:NAD binding"/>
    <property type="evidence" value="ECO:0007669"/>
    <property type="project" value="InterPro"/>
</dbReference>
<name>A0A420WA50_9PROT</name>
<dbReference type="InterPro" id="IPR008927">
    <property type="entry name" value="6-PGluconate_DH-like_C_sf"/>
</dbReference>
<dbReference type="RefSeq" id="WP_008945073.1">
    <property type="nucleotide sequence ID" value="NZ_RBIG01000005.1"/>
</dbReference>
<reference evidence="6 7" key="1">
    <citation type="submission" date="2018-10" db="EMBL/GenBank/DDBJ databases">
        <title>Comparative analysis of microorganisms from saline springs in Andes Mountain Range, Colombia.</title>
        <authorList>
            <person name="Rubin E."/>
        </authorList>
    </citation>
    <scope>NUCLEOTIDE SEQUENCE [LARGE SCALE GENOMIC DNA]</scope>
    <source>
        <strain evidence="6 7">USBA 36</strain>
    </source>
</reference>
<dbReference type="InterPro" id="IPR006115">
    <property type="entry name" value="6PGDH_NADP-bd"/>
</dbReference>
<evidence type="ECO:0000313" key="6">
    <source>
        <dbReference type="EMBL" id="RKQ67879.1"/>
    </source>
</evidence>
<dbReference type="Pfam" id="PF03446">
    <property type="entry name" value="NAD_binding_2"/>
    <property type="match status" value="1"/>
</dbReference>
<organism evidence="6 7">
    <name type="scientific">Oceanibaculum indicum</name>
    <dbReference type="NCBI Taxonomy" id="526216"/>
    <lineage>
        <taxon>Bacteria</taxon>
        <taxon>Pseudomonadati</taxon>
        <taxon>Pseudomonadota</taxon>
        <taxon>Alphaproteobacteria</taxon>
        <taxon>Rhodospirillales</taxon>
        <taxon>Oceanibaculaceae</taxon>
        <taxon>Oceanibaculum</taxon>
    </lineage>
</organism>
<dbReference type="InterPro" id="IPR013328">
    <property type="entry name" value="6PGD_dom2"/>
</dbReference>
<accession>A0A420WA50</accession>
<dbReference type="Gene3D" id="1.10.1040.10">
    <property type="entry name" value="N-(1-d-carboxylethyl)-l-norvaline Dehydrogenase, domain 2"/>
    <property type="match status" value="1"/>
</dbReference>
<feature type="domain" description="3-hydroxyisobutyrate dehydrogenase-like NAD-binding" evidence="5">
    <location>
        <begin position="168"/>
        <end position="286"/>
    </location>
</feature>
<dbReference type="GO" id="GO:0016491">
    <property type="term" value="F:oxidoreductase activity"/>
    <property type="evidence" value="ECO:0007669"/>
    <property type="project" value="UniProtKB-KW"/>
</dbReference>
<comment type="caution">
    <text evidence="6">The sequence shown here is derived from an EMBL/GenBank/DDBJ whole genome shotgun (WGS) entry which is preliminary data.</text>
</comment>
<evidence type="ECO:0000256" key="1">
    <source>
        <dbReference type="ARBA" id="ARBA00023002"/>
    </source>
</evidence>
<keyword evidence="1" id="KW-0560">Oxidoreductase</keyword>
<dbReference type="InterPro" id="IPR015815">
    <property type="entry name" value="HIBADH-related"/>
</dbReference>
<dbReference type="AlphaFoldDB" id="A0A420WA50"/>
<dbReference type="PIRSF" id="PIRSF000103">
    <property type="entry name" value="HIBADH"/>
    <property type="match status" value="1"/>
</dbReference>
<dbReference type="GO" id="GO:0050661">
    <property type="term" value="F:NADP binding"/>
    <property type="evidence" value="ECO:0007669"/>
    <property type="project" value="InterPro"/>
</dbReference>
<evidence type="ECO:0000256" key="3">
    <source>
        <dbReference type="PIRSR" id="PIRSR000103-1"/>
    </source>
</evidence>
<dbReference type="InterPro" id="IPR029154">
    <property type="entry name" value="HIBADH-like_NADP-bd"/>
</dbReference>
<sequence>MGAETKIGLVGIGMMGWPMGACLARAGFTVVVYDSRPEQSAKFAKEVGGETAASLAELGRACAIVVTMLPTSKIVSEVLLGENGVAAGMAKGGLVIDMTSGVPDVTISLEPALNERGIAIIDAPVSGGVARARTGELAIMAGGAEADIDRARPVLEAMGKVQRAGALGCGQAMKALNNLVSAGGFLIGIEAMLVGKKFGLDPEVMVDILNASTGMNNSTQKKFKQFVLSGAFNSGFALDLMVKDLSIALDVAKARGVPTPFAALCRELWASADTMLGKGADHTALALLSERLANLSLRDDEGTRN</sequence>
<dbReference type="SUPFAM" id="SSF51735">
    <property type="entry name" value="NAD(P)-binding Rossmann-fold domains"/>
    <property type="match status" value="1"/>
</dbReference>
<evidence type="ECO:0000313" key="7">
    <source>
        <dbReference type="Proteomes" id="UP000277424"/>
    </source>
</evidence>
<dbReference type="Gene3D" id="3.40.50.720">
    <property type="entry name" value="NAD(P)-binding Rossmann-like Domain"/>
    <property type="match status" value="1"/>
</dbReference>
<gene>
    <name evidence="6" type="ORF">BCL74_3540</name>
</gene>
<evidence type="ECO:0000256" key="2">
    <source>
        <dbReference type="ARBA" id="ARBA00023027"/>
    </source>
</evidence>
<feature type="domain" description="6-phosphogluconate dehydrogenase NADP-binding" evidence="4">
    <location>
        <begin position="6"/>
        <end position="160"/>
    </location>
</feature>
<proteinExistence type="predicted"/>
<dbReference type="OrthoDB" id="9812907at2"/>
<dbReference type="EMBL" id="RBIG01000005">
    <property type="protein sequence ID" value="RKQ67879.1"/>
    <property type="molecule type" value="Genomic_DNA"/>
</dbReference>
<dbReference type="Proteomes" id="UP000277424">
    <property type="component" value="Unassembled WGS sequence"/>
</dbReference>
<dbReference type="InterPro" id="IPR036291">
    <property type="entry name" value="NAD(P)-bd_dom_sf"/>
</dbReference>
<keyword evidence="2" id="KW-0520">NAD</keyword>
<evidence type="ECO:0000259" key="4">
    <source>
        <dbReference type="Pfam" id="PF03446"/>
    </source>
</evidence>
<protein>
    <submittedName>
        <fullName evidence="6">3-hydroxyisobutyrate dehydrogenase</fullName>
    </submittedName>
</protein>
<dbReference type="PANTHER" id="PTHR43060:SF15">
    <property type="entry name" value="3-HYDROXYISOBUTYRATE DEHYDROGENASE-LIKE 1, MITOCHONDRIAL-RELATED"/>
    <property type="match status" value="1"/>
</dbReference>
<dbReference type="Pfam" id="PF14833">
    <property type="entry name" value="NAD_binding_11"/>
    <property type="match status" value="1"/>
</dbReference>